<feature type="compositionally biased region" description="Pro residues" evidence="1">
    <location>
        <begin position="211"/>
        <end position="223"/>
    </location>
</feature>
<organism evidence="2 3">
    <name type="scientific">Mycena chlorophos</name>
    <name type="common">Agaric fungus</name>
    <name type="synonym">Agaricus chlorophos</name>
    <dbReference type="NCBI Taxonomy" id="658473"/>
    <lineage>
        <taxon>Eukaryota</taxon>
        <taxon>Fungi</taxon>
        <taxon>Dikarya</taxon>
        <taxon>Basidiomycota</taxon>
        <taxon>Agaricomycotina</taxon>
        <taxon>Agaricomycetes</taxon>
        <taxon>Agaricomycetidae</taxon>
        <taxon>Agaricales</taxon>
        <taxon>Marasmiineae</taxon>
        <taxon>Mycenaceae</taxon>
        <taxon>Mycena</taxon>
    </lineage>
</organism>
<feature type="compositionally biased region" description="Low complexity" evidence="1">
    <location>
        <begin position="72"/>
        <end position="82"/>
    </location>
</feature>
<reference evidence="2" key="1">
    <citation type="submission" date="2014-09" db="EMBL/GenBank/DDBJ databases">
        <title>Genome sequence of the luminous mushroom Mycena chlorophos for searching fungal bioluminescence genes.</title>
        <authorList>
            <person name="Tanaka Y."/>
            <person name="Kasuga D."/>
            <person name="Oba Y."/>
            <person name="Hase S."/>
            <person name="Sato K."/>
            <person name="Oba Y."/>
            <person name="Sakakibara Y."/>
        </authorList>
    </citation>
    <scope>NUCLEOTIDE SEQUENCE</scope>
</reference>
<evidence type="ECO:0000313" key="3">
    <source>
        <dbReference type="Proteomes" id="UP000815677"/>
    </source>
</evidence>
<proteinExistence type="predicted"/>
<evidence type="ECO:0000256" key="1">
    <source>
        <dbReference type="SAM" id="MobiDB-lite"/>
    </source>
</evidence>
<dbReference type="EMBL" id="DF848054">
    <property type="protein sequence ID" value="GAT53002.1"/>
    <property type="molecule type" value="Genomic_DNA"/>
</dbReference>
<protein>
    <submittedName>
        <fullName evidence="2">Uncharacterized protein</fullName>
    </submittedName>
</protein>
<gene>
    <name evidence="2" type="ORF">MCHLO_10008</name>
</gene>
<accession>A0ABQ0LR45</accession>
<keyword evidence="3" id="KW-1185">Reference proteome</keyword>
<sequence length="374" mass="41990">MDADDKPEREGSVENKEELAEEDDEEKDKVEGEEENQEPKLLDPRDNAAHPSQPVWLVLERQKCRRCVSCNSSSHCCVTLPSMPTPTPSSLGCEPSTLSPNDDSAPSTPIPAPTSPPEASADATHCLPHHRKRCAPPPPPPRSLQQPRRRSIPVQSPPQPEPEPEQVEAESVIEEEELVEEPEDADDEQAVEEEPAAIPPPRPAEHWRSILPPPRSVPVPPSALPALRKDVEEEEDDHERDGLDGGWGDEDGDHHTEEEEALPPPSARLNDDRRERYRGPCRRGRFQLRLRLFPSLRRKTNKTSRSRFLRIPRYRGRDWSTSESSIDPPLLLLKNNTPTMPGLSLLRLLRQPCRTPDPARLLPRAADIEGQMGC</sequence>
<feature type="region of interest" description="Disordered" evidence="1">
    <location>
        <begin position="72"/>
        <end position="276"/>
    </location>
</feature>
<name>A0ABQ0LR45_MYCCL</name>
<feature type="compositionally biased region" description="Acidic residues" evidence="1">
    <location>
        <begin position="19"/>
        <end position="36"/>
    </location>
</feature>
<feature type="compositionally biased region" description="Basic and acidic residues" evidence="1">
    <location>
        <begin position="37"/>
        <end position="48"/>
    </location>
</feature>
<feature type="compositionally biased region" description="Basic and acidic residues" evidence="1">
    <location>
        <begin position="1"/>
        <end position="18"/>
    </location>
</feature>
<feature type="compositionally biased region" description="Acidic residues" evidence="1">
    <location>
        <begin position="162"/>
        <end position="195"/>
    </location>
</feature>
<feature type="region of interest" description="Disordered" evidence="1">
    <location>
        <begin position="1"/>
        <end position="49"/>
    </location>
</feature>
<dbReference type="Proteomes" id="UP000815677">
    <property type="component" value="Unassembled WGS sequence"/>
</dbReference>
<evidence type="ECO:0000313" key="2">
    <source>
        <dbReference type="EMBL" id="GAT53002.1"/>
    </source>
</evidence>